<dbReference type="Proteomes" id="UP000002316">
    <property type="component" value="Chromosome 7"/>
</dbReference>
<evidence type="ECO:0000313" key="2">
    <source>
        <dbReference type="EMBL" id="CBH12893.1"/>
    </source>
</evidence>
<accession>C9ZU07</accession>
<keyword evidence="1" id="KW-1133">Transmembrane helix</keyword>
<proteinExistence type="predicted"/>
<dbReference type="EMBL" id="FN554970">
    <property type="protein sequence ID" value="CBH12893.1"/>
    <property type="molecule type" value="Genomic_DNA"/>
</dbReference>
<evidence type="ECO:0000313" key="3">
    <source>
        <dbReference type="Proteomes" id="UP000002316"/>
    </source>
</evidence>
<dbReference type="KEGG" id="tbg:TbgDal_VII7710"/>
<gene>
    <name evidence="2" type="ORF">TbgDal_VII7710</name>
</gene>
<dbReference type="AlphaFoldDB" id="C9ZU07"/>
<feature type="transmembrane region" description="Helical" evidence="1">
    <location>
        <begin position="106"/>
        <end position="127"/>
    </location>
</feature>
<name>C9ZU07_TRYB9</name>
<dbReference type="RefSeq" id="XP_011775172.1">
    <property type="nucleotide sequence ID" value="XM_011776870.1"/>
</dbReference>
<feature type="transmembrane region" description="Helical" evidence="1">
    <location>
        <begin position="75"/>
        <end position="99"/>
    </location>
</feature>
<feature type="transmembrane region" description="Helical" evidence="1">
    <location>
        <begin position="52"/>
        <end position="69"/>
    </location>
</feature>
<keyword evidence="1" id="KW-0472">Membrane</keyword>
<dbReference type="GeneID" id="23863074"/>
<protein>
    <submittedName>
        <fullName evidence="2">Uncharacterized protein</fullName>
    </submittedName>
</protein>
<reference evidence="3" key="1">
    <citation type="journal article" date="2010" name="PLoS Negl. Trop. Dis.">
        <title>The genome sequence of Trypanosoma brucei gambiense, causative agent of chronic human african trypanosomiasis.</title>
        <authorList>
            <person name="Jackson A.P."/>
            <person name="Sanders M."/>
            <person name="Berry A."/>
            <person name="McQuillan J."/>
            <person name="Aslett M.A."/>
            <person name="Quail M.A."/>
            <person name="Chukualim B."/>
            <person name="Capewell P."/>
            <person name="MacLeod A."/>
            <person name="Melville S.E."/>
            <person name="Gibson W."/>
            <person name="Barry J.D."/>
            <person name="Berriman M."/>
            <person name="Hertz-Fowler C."/>
        </authorList>
    </citation>
    <scope>NUCLEOTIDE SEQUENCE [LARGE SCALE GENOMIC DNA]</scope>
    <source>
        <strain evidence="3">MHOM/CI/86/DAL972</strain>
    </source>
</reference>
<sequence>MMYLYVCVFNAGHLKVMKKKGENWYHETGCLGAWECARKPVKRKIKERTVDIYIMYIHIFIHVYVYIYIHVYARMPMYCCILWVSLSFYDVVCVCVCVLECRYESAHVHALTILSQLLLAFHGVSFFPDSFVCYTSP</sequence>
<organism evidence="2 3">
    <name type="scientific">Trypanosoma brucei gambiense (strain MHOM/CI/86/DAL972)</name>
    <dbReference type="NCBI Taxonomy" id="679716"/>
    <lineage>
        <taxon>Eukaryota</taxon>
        <taxon>Discoba</taxon>
        <taxon>Euglenozoa</taxon>
        <taxon>Kinetoplastea</taxon>
        <taxon>Metakinetoplastina</taxon>
        <taxon>Trypanosomatida</taxon>
        <taxon>Trypanosomatidae</taxon>
        <taxon>Trypanosoma</taxon>
    </lineage>
</organism>
<evidence type="ECO:0000256" key="1">
    <source>
        <dbReference type="SAM" id="Phobius"/>
    </source>
</evidence>
<keyword evidence="1" id="KW-0812">Transmembrane</keyword>